<comment type="caution">
    <text evidence="1">The sequence shown here is derived from an EMBL/GenBank/DDBJ whole genome shotgun (WGS) entry which is preliminary data.</text>
</comment>
<name>K2GEH6_9BACT</name>
<reference evidence="1" key="1">
    <citation type="journal article" date="2012" name="Science">
        <title>Fermentation, hydrogen, and sulfur metabolism in multiple uncultivated bacterial phyla.</title>
        <authorList>
            <person name="Wrighton K.C."/>
            <person name="Thomas B.C."/>
            <person name="Sharon I."/>
            <person name="Miller C.S."/>
            <person name="Castelle C.J."/>
            <person name="VerBerkmoes N.C."/>
            <person name="Wilkins M.J."/>
            <person name="Hettich R.L."/>
            <person name="Lipton M.S."/>
            <person name="Williams K.H."/>
            <person name="Long P.E."/>
            <person name="Banfield J.F."/>
        </authorList>
    </citation>
    <scope>NUCLEOTIDE SEQUENCE [LARGE SCALE GENOMIC DNA]</scope>
</reference>
<sequence length="39" mass="4717">MQKLELMEWELIALGKINHLTFLIWKFTTNLYNIAGFKF</sequence>
<protein>
    <submittedName>
        <fullName evidence="1">Uncharacterized protein</fullName>
    </submittedName>
</protein>
<evidence type="ECO:0000313" key="1">
    <source>
        <dbReference type="EMBL" id="EKE28624.1"/>
    </source>
</evidence>
<gene>
    <name evidence="1" type="ORF">ACD_3C00037G0015</name>
</gene>
<proteinExistence type="predicted"/>
<accession>K2GEH6</accession>
<organism evidence="1">
    <name type="scientific">uncultured bacterium</name>
    <name type="common">gcode 4</name>
    <dbReference type="NCBI Taxonomy" id="1234023"/>
    <lineage>
        <taxon>Bacteria</taxon>
        <taxon>environmental samples</taxon>
    </lineage>
</organism>
<dbReference type="AlphaFoldDB" id="K2GEH6"/>
<dbReference type="EMBL" id="AMFJ01000311">
    <property type="protein sequence ID" value="EKE28624.1"/>
    <property type="molecule type" value="Genomic_DNA"/>
</dbReference>